<dbReference type="InterPro" id="IPR038765">
    <property type="entry name" value="Papain-like_cys_pep_sf"/>
</dbReference>
<accession>A0ABT5VRZ9</accession>
<keyword evidence="1" id="KW-0732">Signal</keyword>
<organism evidence="4 5">
    <name type="scientific">Paralabilibaculum antarcticum</name>
    <dbReference type="NCBI Taxonomy" id="2912572"/>
    <lineage>
        <taxon>Bacteria</taxon>
        <taxon>Pseudomonadati</taxon>
        <taxon>Bacteroidota</taxon>
        <taxon>Bacteroidia</taxon>
        <taxon>Marinilabiliales</taxon>
        <taxon>Marinifilaceae</taxon>
        <taxon>Paralabilibaculum</taxon>
    </lineage>
</organism>
<keyword evidence="5" id="KW-1185">Reference proteome</keyword>
<dbReference type="Gene3D" id="2.60.120.1130">
    <property type="match status" value="1"/>
</dbReference>
<evidence type="ECO:0000259" key="2">
    <source>
        <dbReference type="Pfam" id="PF01841"/>
    </source>
</evidence>
<dbReference type="Gene3D" id="2.60.40.3140">
    <property type="match status" value="1"/>
</dbReference>
<gene>
    <name evidence="4" type="ORF">L3049_09320</name>
</gene>
<reference evidence="4 5" key="1">
    <citation type="submission" date="2022-01" db="EMBL/GenBank/DDBJ databases">
        <title>Labilibaculum sp. nov, a marine bacterium isolated from Antarctica.</title>
        <authorList>
            <person name="Dai W."/>
        </authorList>
    </citation>
    <scope>NUCLEOTIDE SEQUENCE [LARGE SCALE GENOMIC DNA]</scope>
    <source>
        <strain evidence="4 5">DW002</strain>
    </source>
</reference>
<evidence type="ECO:0000313" key="4">
    <source>
        <dbReference type="EMBL" id="MDE5418209.1"/>
    </source>
</evidence>
<evidence type="ECO:0000259" key="3">
    <source>
        <dbReference type="Pfam" id="PF12969"/>
    </source>
</evidence>
<feature type="signal peptide" evidence="1">
    <location>
        <begin position="1"/>
        <end position="23"/>
    </location>
</feature>
<dbReference type="Gene3D" id="3.10.620.30">
    <property type="match status" value="1"/>
</dbReference>
<feature type="chain" id="PRO_5046394493" evidence="1">
    <location>
        <begin position="24"/>
        <end position="647"/>
    </location>
</feature>
<proteinExistence type="predicted"/>
<evidence type="ECO:0000256" key="1">
    <source>
        <dbReference type="SAM" id="SignalP"/>
    </source>
</evidence>
<dbReference type="InterPro" id="IPR002931">
    <property type="entry name" value="Transglutaminase-like"/>
</dbReference>
<name>A0ABT5VRZ9_9BACT</name>
<dbReference type="Pfam" id="PF01841">
    <property type="entry name" value="Transglut_core"/>
    <property type="match status" value="1"/>
</dbReference>
<dbReference type="RefSeq" id="WP_275109534.1">
    <property type="nucleotide sequence ID" value="NZ_JAKJSC010000001.1"/>
</dbReference>
<dbReference type="Proteomes" id="UP001528920">
    <property type="component" value="Unassembled WGS sequence"/>
</dbReference>
<feature type="domain" description="Transglutaminase-like" evidence="2">
    <location>
        <begin position="289"/>
        <end position="358"/>
    </location>
</feature>
<sequence>MKKLKKSLLLIAFILLAISSSNAKGIKFGKVSKDEFALKECSYEKEASAVILSRTCTVNLSYSVITYSYHVRIKILKEEGINQGNVELSYYRNNNIENITKVKAQTINLNAGGKQEIVKVENSSIFDVDVNENYGEVRFSMPDVKVGSIIEYKYTTNSQFYSYLDTWYFQGEIPTLHSSIRVNMPETFRYNMVMFGNRIQVKYAEPKGNEWVLTNMPSIQEESYVNNYHDFIEQLRFQLAGYYTKDKNSLGGTPIFVNSMTTYEALAKEYIEKVNYLGRSNFAKKQLETILDGSENNWEKLEKIYDFVRTSVKWNGKYRIYPEKSPPNLLEEKVGSNSEINYLLVLLLRNAGFECNPALARSNTRGLIQKAYPLLSQFDQVLACVELYGKQHFLNATSPYRPYNLIAEKDLNYHAFVLRKEKPYWAKITPNKKNYQQISITYDYSDLEDPICNFKIQELGYLASKSREKLSEDGAESWMSDFFDLEKCDFNKDSLKFKNEKKVSLSLQMKCDLNLESGLDEYSDFTYFNLFNEQDLKNPFLKESRQYRIDYNYPRSKTYIIKFILPEGYEFEDYPKGEKYVLNQGAGEFMLISKKSGNELSIRTTFSINIESFSKEYYGDLSEFYSQMIKTMGSQVVIKKVNNISEK</sequence>
<comment type="caution">
    <text evidence="4">The sequence shown here is derived from an EMBL/GenBank/DDBJ whole genome shotgun (WGS) entry which is preliminary data.</text>
</comment>
<feature type="domain" description="DUF3857" evidence="3">
    <location>
        <begin position="66"/>
        <end position="195"/>
    </location>
</feature>
<dbReference type="Pfam" id="PF12969">
    <property type="entry name" value="DUF3857"/>
    <property type="match status" value="1"/>
</dbReference>
<evidence type="ECO:0000313" key="5">
    <source>
        <dbReference type="Proteomes" id="UP001528920"/>
    </source>
</evidence>
<protein>
    <submittedName>
        <fullName evidence="4">DUF3857 and transglutaminase domain-containing protein</fullName>
    </submittedName>
</protein>
<dbReference type="EMBL" id="JAKJSC010000001">
    <property type="protein sequence ID" value="MDE5418209.1"/>
    <property type="molecule type" value="Genomic_DNA"/>
</dbReference>
<dbReference type="InterPro" id="IPR024618">
    <property type="entry name" value="DUF3857"/>
</dbReference>
<dbReference type="SUPFAM" id="SSF54001">
    <property type="entry name" value="Cysteine proteinases"/>
    <property type="match status" value="1"/>
</dbReference>